<feature type="compositionally biased region" description="Low complexity" evidence="1">
    <location>
        <begin position="519"/>
        <end position="529"/>
    </location>
</feature>
<protein>
    <submittedName>
        <fullName evidence="2">Uncharacterized protein</fullName>
    </submittedName>
</protein>
<evidence type="ECO:0000313" key="2">
    <source>
        <dbReference type="EMBL" id="CAL1531630.1"/>
    </source>
</evidence>
<sequence length="1278" mass="135361">MADVANALNAVTPSITDSGNIVPPESPESVLLSPSVKEAVDRILPKSATQLLQQDLPFNGNPLLGSQSSKMVALGSTVPLIDSELLPCSLPIPPDTIALTTTSASGLLTSASRDTSSISFFSSVVSDGSPPINSSTKFIQGIKNNRSVSVNDDLTKKVDKIRISKADLEIISSSDILQTDARASKQHSSQEPSSNEDVDSEDMSRCFSGVLKEKKKRKKSKKKSKPSPDSNSPFLLKNNVNSNEELASINSSPRVDAINCDSDSDSSSMAFKGFLSTRNDKITKNNDISLTLETSTDSILGTEQRTHVTCSETAKSLPKEASNGVCAASGEDFSNISTSSSKENLIAQKRHSGQVIPVATRSHYHVIKHKNKIKNTFLPCFVVLSKLDSYGVNKIPFCQETILPLVLRVKHLSELCNKGSIMCKKNKRKGVIIVEEPLYKNIFEETILLGNSEDEFENVRGKRSLRKRDKHISYVEPSEDDILDDFSRKRSRSKIKTAENNPVAAELQESKKKKKTSESPEVSPKPTSENIINNTKEAVVYPNPATGGTVSEIIVYPRSKINNKPSSDLSSSSTSLPLNTGVEKKSRDKSSSRKKVSTLPPLSTSSHISVLPNASPHSLLQLPQTTCNQFSALSARLQGSLAPATSTGNTLVTGISGSPLRAILAPKPQYCVMKVDGKDVLLQLVPTNSVHQTLLLPGGKKLVMPNSVPSPQQQSNVLGHPHFPNSTLPMCTQTISLPITTMTSAAQPNIVSTAAFQNMIGIPIVSRGLDPSAPNISLSGLPVISASQLANFAASVRPLSFTSGGLMPQTSFPSLTTTATTVSLFTVSSTGTTSSIRLTSSTTPALSTLAPMAAPNSTTVVRSVPIRPGLHAVVPNQSASLRSIRIFVPGCTATGTPGRFATLGTVANSSPLTRLSASSDLLPQRKRSADQDLTAEQYAAKRRKLEKKYPLPPGVVIKTEPLDNPPPLPVNHTAARSLLPSNIQLVSSLSRTAGQTIRIISPSLASALSTRSIRGGNPGVIYKTASTGGRQTVLVPNSLGPMSAVNCPTPVTISSATTITTTSTSLATSSGTVITSLTTSSISGGMTNVPINSLVSVTAPSALGTVSKENPTPPIWSPALSLSTNTSSLTNPSESGLLNTALTSEISTASTPVVTGSSISPGLSSAQTLVMSSESNKQSTEVPTDAAILESTRTGLQTLKAFVEAQESIGLKGERLDKLKEILKKKEEHYKSLKDKVKISTLSSVSDATFTSNRADSGISTLRDGNILSNSETDPIVL</sequence>
<feature type="compositionally biased region" description="Basic residues" evidence="1">
    <location>
        <begin position="213"/>
        <end position="225"/>
    </location>
</feature>
<keyword evidence="3" id="KW-1185">Reference proteome</keyword>
<dbReference type="AlphaFoldDB" id="A0AAV2HD01"/>
<feature type="compositionally biased region" description="Low complexity" evidence="1">
    <location>
        <begin position="566"/>
        <end position="578"/>
    </location>
</feature>
<dbReference type="Proteomes" id="UP001497497">
    <property type="component" value="Unassembled WGS sequence"/>
</dbReference>
<organism evidence="2 3">
    <name type="scientific">Lymnaea stagnalis</name>
    <name type="common">Great pond snail</name>
    <name type="synonym">Helix stagnalis</name>
    <dbReference type="NCBI Taxonomy" id="6523"/>
    <lineage>
        <taxon>Eukaryota</taxon>
        <taxon>Metazoa</taxon>
        <taxon>Spiralia</taxon>
        <taxon>Lophotrochozoa</taxon>
        <taxon>Mollusca</taxon>
        <taxon>Gastropoda</taxon>
        <taxon>Heterobranchia</taxon>
        <taxon>Euthyneura</taxon>
        <taxon>Panpulmonata</taxon>
        <taxon>Hygrophila</taxon>
        <taxon>Lymnaeoidea</taxon>
        <taxon>Lymnaeidae</taxon>
        <taxon>Lymnaea</taxon>
    </lineage>
</organism>
<comment type="caution">
    <text evidence="2">The sequence shown here is derived from an EMBL/GenBank/DDBJ whole genome shotgun (WGS) entry which is preliminary data.</text>
</comment>
<reference evidence="2 3" key="1">
    <citation type="submission" date="2024-04" db="EMBL/GenBank/DDBJ databases">
        <authorList>
            <consortium name="Genoscope - CEA"/>
            <person name="William W."/>
        </authorList>
    </citation>
    <scope>NUCLEOTIDE SEQUENCE [LARGE SCALE GENOMIC DNA]</scope>
</reference>
<feature type="region of interest" description="Disordered" evidence="1">
    <location>
        <begin position="181"/>
        <end position="237"/>
    </location>
</feature>
<gene>
    <name evidence="2" type="ORF">GSLYS_00005725001</name>
</gene>
<feature type="region of interest" description="Disordered" evidence="1">
    <location>
        <begin position="561"/>
        <end position="610"/>
    </location>
</feature>
<proteinExistence type="predicted"/>
<feature type="compositionally biased region" description="Basic and acidic residues" evidence="1">
    <location>
        <begin position="582"/>
        <end position="591"/>
    </location>
</feature>
<name>A0AAV2HD01_LYMST</name>
<accession>A0AAV2HD01</accession>
<feature type="region of interest" description="Disordered" evidence="1">
    <location>
        <begin position="493"/>
        <end position="535"/>
    </location>
</feature>
<evidence type="ECO:0000313" key="3">
    <source>
        <dbReference type="Proteomes" id="UP001497497"/>
    </source>
</evidence>
<evidence type="ECO:0000256" key="1">
    <source>
        <dbReference type="SAM" id="MobiDB-lite"/>
    </source>
</evidence>
<dbReference type="EMBL" id="CAXITT010000094">
    <property type="protein sequence ID" value="CAL1531630.1"/>
    <property type="molecule type" value="Genomic_DNA"/>
</dbReference>